<keyword evidence="2" id="KW-1185">Reference proteome</keyword>
<dbReference type="EMBL" id="CM055739">
    <property type="protein sequence ID" value="KAJ8004263.1"/>
    <property type="molecule type" value="Genomic_DNA"/>
</dbReference>
<gene>
    <name evidence="1" type="ORF">DPEC_G00157000</name>
</gene>
<proteinExistence type="predicted"/>
<reference evidence="1" key="1">
    <citation type="submission" date="2021-05" db="EMBL/GenBank/DDBJ databases">
        <authorList>
            <person name="Pan Q."/>
            <person name="Jouanno E."/>
            <person name="Zahm M."/>
            <person name="Klopp C."/>
            <person name="Cabau C."/>
            <person name="Louis A."/>
            <person name="Berthelot C."/>
            <person name="Parey E."/>
            <person name="Roest Crollius H."/>
            <person name="Montfort J."/>
            <person name="Robinson-Rechavi M."/>
            <person name="Bouchez O."/>
            <person name="Lampietro C."/>
            <person name="Lopez Roques C."/>
            <person name="Donnadieu C."/>
            <person name="Postlethwait J."/>
            <person name="Bobe J."/>
            <person name="Dillon D."/>
            <person name="Chandos A."/>
            <person name="von Hippel F."/>
            <person name="Guiguen Y."/>
        </authorList>
    </citation>
    <scope>NUCLEOTIDE SEQUENCE</scope>
    <source>
        <strain evidence="1">YG-Jan2019</strain>
    </source>
</reference>
<organism evidence="1 2">
    <name type="scientific">Dallia pectoralis</name>
    <name type="common">Alaska blackfish</name>
    <dbReference type="NCBI Taxonomy" id="75939"/>
    <lineage>
        <taxon>Eukaryota</taxon>
        <taxon>Metazoa</taxon>
        <taxon>Chordata</taxon>
        <taxon>Craniata</taxon>
        <taxon>Vertebrata</taxon>
        <taxon>Euteleostomi</taxon>
        <taxon>Actinopterygii</taxon>
        <taxon>Neopterygii</taxon>
        <taxon>Teleostei</taxon>
        <taxon>Protacanthopterygii</taxon>
        <taxon>Esociformes</taxon>
        <taxon>Umbridae</taxon>
        <taxon>Dallia</taxon>
    </lineage>
</organism>
<protein>
    <submittedName>
        <fullName evidence="1">Uncharacterized protein</fullName>
    </submittedName>
</protein>
<sequence length="75" mass="8106">MGLFPSWLFMAKEPWVDEEFLGGLPPSPEDIDNWPLPEPANDPALPPEPPEDPPLLPEPAEDLSPPLPPESASAA</sequence>
<dbReference type="Proteomes" id="UP001157502">
    <property type="component" value="Chromosome 12"/>
</dbReference>
<comment type="caution">
    <text evidence="1">The sequence shown here is derived from an EMBL/GenBank/DDBJ whole genome shotgun (WGS) entry which is preliminary data.</text>
</comment>
<evidence type="ECO:0000313" key="1">
    <source>
        <dbReference type="EMBL" id="KAJ8004263.1"/>
    </source>
</evidence>
<accession>A0ACC2GKX0</accession>
<evidence type="ECO:0000313" key="2">
    <source>
        <dbReference type="Proteomes" id="UP001157502"/>
    </source>
</evidence>
<name>A0ACC2GKX0_DALPE</name>